<evidence type="ECO:0000256" key="5">
    <source>
        <dbReference type="ARBA" id="ARBA00022737"/>
    </source>
</evidence>
<feature type="domain" description="4Fe-4S ferredoxin-type" evidence="10">
    <location>
        <begin position="181"/>
        <end position="210"/>
    </location>
</feature>
<dbReference type="GO" id="GO:0051539">
    <property type="term" value="F:4 iron, 4 sulfur cluster binding"/>
    <property type="evidence" value="ECO:0007669"/>
    <property type="project" value="UniProtKB-KW"/>
</dbReference>
<dbReference type="InterPro" id="IPR017900">
    <property type="entry name" value="4Fe4S_Fe_S_CS"/>
</dbReference>
<comment type="cofactor">
    <cofactor evidence="1">
        <name>[4Fe-4S] cluster</name>
        <dbReference type="ChEBI" id="CHEBI:49883"/>
    </cofactor>
</comment>
<dbReference type="InterPro" id="IPR013352">
    <property type="entry name" value="Fe_hydrogenase_subset"/>
</dbReference>
<reference evidence="12 13" key="1">
    <citation type="submission" date="2019-10" db="EMBL/GenBank/DDBJ databases">
        <title>Comparative genomics of sulfur disproportionating microorganisms.</title>
        <authorList>
            <person name="Ward L.M."/>
            <person name="Bertran E."/>
            <person name="Johnston D."/>
        </authorList>
    </citation>
    <scope>NUCLEOTIDE SEQUENCE [LARGE SCALE GENOMIC DNA]</scope>
    <source>
        <strain evidence="12 13">DSM 14055</strain>
    </source>
</reference>
<evidence type="ECO:0000256" key="1">
    <source>
        <dbReference type="ARBA" id="ARBA00001966"/>
    </source>
</evidence>
<evidence type="ECO:0000313" key="13">
    <source>
        <dbReference type="Proteomes" id="UP000441717"/>
    </source>
</evidence>
<keyword evidence="2" id="KW-0004">4Fe-4S</keyword>
<evidence type="ECO:0000259" key="11">
    <source>
        <dbReference type="PROSITE" id="PS51839"/>
    </source>
</evidence>
<dbReference type="InterPro" id="IPR000283">
    <property type="entry name" value="NADH_UbQ_OxRdtase_75kDa_su_CS"/>
</dbReference>
<dbReference type="Gene3D" id="3.30.70.20">
    <property type="match status" value="1"/>
</dbReference>
<dbReference type="PROSITE" id="PS00641">
    <property type="entry name" value="COMPLEX1_75K_1"/>
    <property type="match status" value="1"/>
</dbReference>
<evidence type="ECO:0000256" key="3">
    <source>
        <dbReference type="ARBA" id="ARBA00022714"/>
    </source>
</evidence>
<dbReference type="InterPro" id="IPR036991">
    <property type="entry name" value="Fe_hydrogenase_ssu_sf"/>
</dbReference>
<dbReference type="RefSeq" id="WP_152944708.1">
    <property type="nucleotide sequence ID" value="NZ_WHYR01000001.1"/>
</dbReference>
<dbReference type="SMART" id="SM00929">
    <property type="entry name" value="NADH-G_4Fe-4S_3"/>
    <property type="match status" value="1"/>
</dbReference>
<dbReference type="GO" id="GO:0005506">
    <property type="term" value="F:iron ion binding"/>
    <property type="evidence" value="ECO:0007669"/>
    <property type="project" value="InterPro"/>
</dbReference>
<dbReference type="Pfam" id="PF02256">
    <property type="entry name" value="Fe_hyd_SSU"/>
    <property type="match status" value="1"/>
</dbReference>
<evidence type="ECO:0000256" key="4">
    <source>
        <dbReference type="ARBA" id="ARBA00022723"/>
    </source>
</evidence>
<comment type="caution">
    <text evidence="12">The sequence shown here is derived from an EMBL/GenBank/DDBJ whole genome shotgun (WGS) entry which is preliminary data.</text>
</comment>
<dbReference type="GO" id="GO:0008137">
    <property type="term" value="F:NADH dehydrogenase (ubiquinone) activity"/>
    <property type="evidence" value="ECO:0007669"/>
    <property type="project" value="InterPro"/>
</dbReference>
<dbReference type="EMBL" id="WHYR01000001">
    <property type="protein sequence ID" value="MQL50803.1"/>
    <property type="molecule type" value="Genomic_DNA"/>
</dbReference>
<dbReference type="GO" id="GO:0008901">
    <property type="term" value="F:ferredoxin hydrogenase activity"/>
    <property type="evidence" value="ECO:0007669"/>
    <property type="project" value="InterPro"/>
</dbReference>
<keyword evidence="6" id="KW-0560">Oxidoreductase</keyword>
<dbReference type="GO" id="GO:0016020">
    <property type="term" value="C:membrane"/>
    <property type="evidence" value="ECO:0007669"/>
    <property type="project" value="InterPro"/>
</dbReference>
<dbReference type="Gene3D" id="4.10.260.20">
    <property type="entry name" value="Iron hydrogenase, small subunit"/>
    <property type="match status" value="1"/>
</dbReference>
<organism evidence="12 13">
    <name type="scientific">Desulfofundulus thermobenzoicus</name>
    <dbReference type="NCBI Taxonomy" id="29376"/>
    <lineage>
        <taxon>Bacteria</taxon>
        <taxon>Bacillati</taxon>
        <taxon>Bacillota</taxon>
        <taxon>Clostridia</taxon>
        <taxon>Eubacteriales</taxon>
        <taxon>Peptococcaceae</taxon>
        <taxon>Desulfofundulus</taxon>
    </lineage>
</organism>
<dbReference type="Gene3D" id="3.10.20.740">
    <property type="match status" value="1"/>
</dbReference>
<dbReference type="PROSITE" id="PS00198">
    <property type="entry name" value="4FE4S_FER_1"/>
    <property type="match status" value="1"/>
</dbReference>
<dbReference type="NCBIfam" id="NF040763">
    <property type="entry name" value="FeFe_hydrog_A6"/>
    <property type="match status" value="1"/>
</dbReference>
<sequence length="574" mass="62924">MVTLTIDGHRVQAPPGSTILEAAKGASIRIPTLCYLPEVQAIGACRVCLVEVEGNRNLQPACVFPVSEGMVVHTNTPRVRRARKFTVEMIVSNHPMDDCLTCPRNQRCELQRLADELGIREVRFTGEKSEGRLDDLSPSIVRDQSKCILCRRCVTVCREVQGVAAISVQGRGFKTRVEPAFGQSLHDVACALCGQCILACPVGALQEKENIEEVWQAIFDPTKFVVVQDAPAVRAALGEEFGYPPGTLVTGKMLSAVRRLGFNRVFDTNFAADLTIMEEGHELLKRIKEGGVLPMITSCSPGWIKFIEHFYPELLPHLSTCKSPHQMMGALVKTYYARKTGIDPQDMVVVSVMPCTAKKFECSRPEMNGSGYKDVDYVLTTRELARMIKQAGIDFAGLEDGYYDDPLGEYSGAGTIFGATGGVMEAALRTACEVATGKTLENLEFTAVRGLEGIKEAVVPLDGLGELKVAVAHGLGNARKILEKIKNGSAGYHFIEIMACPGGCVSGGGQPLPVNNEIRELRARALYQEDRDLKLRKSHENPSIKRLYAEFLGQPLGEKSHHLLHTRYTARGKF</sequence>
<feature type="domain" description="4Fe-4S His(Cys)3-ligated-type" evidence="11">
    <location>
        <begin position="78"/>
        <end position="118"/>
    </location>
</feature>
<evidence type="ECO:0000256" key="7">
    <source>
        <dbReference type="ARBA" id="ARBA00023004"/>
    </source>
</evidence>
<dbReference type="CDD" id="cd00207">
    <property type="entry name" value="fer2"/>
    <property type="match status" value="1"/>
</dbReference>
<keyword evidence="3" id="KW-0001">2Fe-2S</keyword>
<feature type="domain" description="4Fe-4S ferredoxin-type" evidence="10">
    <location>
        <begin position="138"/>
        <end position="168"/>
    </location>
</feature>
<evidence type="ECO:0000313" key="12">
    <source>
        <dbReference type="EMBL" id="MQL50803.1"/>
    </source>
</evidence>
<dbReference type="Pfam" id="PF22117">
    <property type="entry name" value="Fer4_Nqo3"/>
    <property type="match status" value="1"/>
</dbReference>
<dbReference type="InterPro" id="IPR054351">
    <property type="entry name" value="NADH_UbQ_OxRdtase_ferredoxin"/>
</dbReference>
<dbReference type="Pfam" id="PF13510">
    <property type="entry name" value="Fer2_4"/>
    <property type="match status" value="1"/>
</dbReference>
<keyword evidence="8" id="KW-0411">Iron-sulfur</keyword>
<feature type="domain" description="2Fe-2S ferredoxin-type" evidence="9">
    <location>
        <begin position="1"/>
        <end position="78"/>
    </location>
</feature>
<dbReference type="InterPro" id="IPR050340">
    <property type="entry name" value="Cytosolic_Fe-S_CAF"/>
</dbReference>
<dbReference type="SUPFAM" id="SSF54292">
    <property type="entry name" value="2Fe-2S ferredoxin-like"/>
    <property type="match status" value="1"/>
</dbReference>
<gene>
    <name evidence="12" type="ORF">GFC01_00605</name>
</gene>
<keyword evidence="5" id="KW-0677">Repeat</keyword>
<keyword evidence="7" id="KW-0408">Iron</keyword>
<dbReference type="OrthoDB" id="9805142at2"/>
<accession>A0A6N7IMA9</accession>
<dbReference type="InterPro" id="IPR017896">
    <property type="entry name" value="4Fe4S_Fe-S-bd"/>
</dbReference>
<dbReference type="PROSITE" id="PS51085">
    <property type="entry name" value="2FE2S_FER_2"/>
    <property type="match status" value="1"/>
</dbReference>
<dbReference type="InterPro" id="IPR001041">
    <property type="entry name" value="2Fe-2S_ferredoxin-type"/>
</dbReference>
<dbReference type="InterPro" id="IPR049830">
    <property type="entry name" value="HndD"/>
</dbReference>
<dbReference type="SUPFAM" id="SSF53920">
    <property type="entry name" value="Fe-only hydrogenase"/>
    <property type="match status" value="1"/>
</dbReference>
<dbReference type="Gene3D" id="3.40.50.1780">
    <property type="match status" value="1"/>
</dbReference>
<dbReference type="PROSITE" id="PS51839">
    <property type="entry name" value="4FE4S_HC3"/>
    <property type="match status" value="1"/>
</dbReference>
<evidence type="ECO:0000256" key="2">
    <source>
        <dbReference type="ARBA" id="ARBA00022485"/>
    </source>
</evidence>
<dbReference type="InterPro" id="IPR004108">
    <property type="entry name" value="Fe_hydrogenase_lsu_C"/>
</dbReference>
<dbReference type="InterPro" id="IPR009016">
    <property type="entry name" value="Fe_hydrogenase"/>
</dbReference>
<dbReference type="InterPro" id="IPR036010">
    <property type="entry name" value="2Fe-2S_ferredoxin-like_sf"/>
</dbReference>
<dbReference type="AlphaFoldDB" id="A0A6N7IMA9"/>
<name>A0A6N7IMA9_9FIRM</name>
<dbReference type="NCBIfam" id="TIGR02512">
    <property type="entry name" value="FeFe_hydrog_A"/>
    <property type="match status" value="1"/>
</dbReference>
<dbReference type="PROSITE" id="PS51379">
    <property type="entry name" value="4FE4S_FER_2"/>
    <property type="match status" value="2"/>
</dbReference>
<keyword evidence="4" id="KW-0479">Metal-binding</keyword>
<evidence type="ECO:0000256" key="8">
    <source>
        <dbReference type="ARBA" id="ARBA00023014"/>
    </source>
</evidence>
<dbReference type="InterPro" id="IPR003149">
    <property type="entry name" value="Fe_hydrogenase_ssu"/>
</dbReference>
<evidence type="ECO:0000259" key="9">
    <source>
        <dbReference type="PROSITE" id="PS51085"/>
    </source>
</evidence>
<dbReference type="PANTHER" id="PTHR11615">
    <property type="entry name" value="NITRATE, FORMATE, IRON DEHYDROGENASE"/>
    <property type="match status" value="1"/>
</dbReference>
<dbReference type="FunFam" id="3.30.70.20:FF:000035">
    <property type="entry name" value="Iron hydrogenase 1"/>
    <property type="match status" value="1"/>
</dbReference>
<keyword evidence="13" id="KW-1185">Reference proteome</keyword>
<dbReference type="InterPro" id="IPR019574">
    <property type="entry name" value="NADH_UbQ_OxRdtase_Gsu_4Fe4S-bd"/>
</dbReference>
<dbReference type="Proteomes" id="UP000441717">
    <property type="component" value="Unassembled WGS sequence"/>
</dbReference>
<dbReference type="SUPFAM" id="SSF54862">
    <property type="entry name" value="4Fe-4S ferredoxins"/>
    <property type="match status" value="1"/>
</dbReference>
<dbReference type="FunFam" id="3.10.20.740:FF:000005">
    <property type="entry name" value="NADH:ubiquinone oxidoreductase subunit"/>
    <property type="match status" value="1"/>
</dbReference>
<dbReference type="GO" id="GO:0042773">
    <property type="term" value="P:ATP synthesis coupled electron transport"/>
    <property type="evidence" value="ECO:0007669"/>
    <property type="project" value="InterPro"/>
</dbReference>
<protein>
    <submittedName>
        <fullName evidence="12">2Fe-2S iron-sulfur cluster binding domain-containing protein</fullName>
    </submittedName>
</protein>
<dbReference type="Pfam" id="PF10588">
    <property type="entry name" value="NADH-G_4Fe-4S_3"/>
    <property type="match status" value="1"/>
</dbReference>
<evidence type="ECO:0000259" key="10">
    <source>
        <dbReference type="PROSITE" id="PS51379"/>
    </source>
</evidence>
<proteinExistence type="predicted"/>
<dbReference type="Gene3D" id="3.40.950.10">
    <property type="entry name" value="Fe-only Hydrogenase (Larger Subunit), Chain L, domain 3"/>
    <property type="match status" value="1"/>
</dbReference>
<evidence type="ECO:0000256" key="6">
    <source>
        <dbReference type="ARBA" id="ARBA00023002"/>
    </source>
</evidence>
<dbReference type="Pfam" id="PF02906">
    <property type="entry name" value="Fe_hyd_lg_C"/>
    <property type="match status" value="1"/>
</dbReference>
<dbReference type="SMART" id="SM00902">
    <property type="entry name" value="Fe_hyd_SSU"/>
    <property type="match status" value="1"/>
</dbReference>
<dbReference type="GO" id="GO:0051537">
    <property type="term" value="F:2 iron, 2 sulfur cluster binding"/>
    <property type="evidence" value="ECO:0007669"/>
    <property type="project" value="UniProtKB-KW"/>
</dbReference>